<proteinExistence type="predicted"/>
<dbReference type="Pfam" id="PF14130">
    <property type="entry name" value="Cap4_nuclease"/>
    <property type="match status" value="1"/>
</dbReference>
<keyword evidence="3" id="KW-1185">Reference proteome</keyword>
<reference evidence="3" key="1">
    <citation type="journal article" date="2019" name="Int. J. Syst. Evol. Microbiol.">
        <title>The Global Catalogue of Microorganisms (GCM) 10K type strain sequencing project: providing services to taxonomists for standard genome sequencing and annotation.</title>
        <authorList>
            <consortium name="The Broad Institute Genomics Platform"/>
            <consortium name="The Broad Institute Genome Sequencing Center for Infectious Disease"/>
            <person name="Wu L."/>
            <person name="Ma J."/>
        </authorList>
    </citation>
    <scope>NUCLEOTIDE SEQUENCE [LARGE SCALE GENOMIC DNA]</scope>
    <source>
        <strain evidence="3">CECT 8482</strain>
    </source>
</reference>
<dbReference type="Proteomes" id="UP001243846">
    <property type="component" value="Unassembled WGS sequence"/>
</dbReference>
<comment type="caution">
    <text evidence="2">The sequence shown here is derived from an EMBL/GenBank/DDBJ whole genome shotgun (WGS) entry which is preliminary data.</text>
</comment>
<dbReference type="EMBL" id="JAUFRC010000001">
    <property type="protein sequence ID" value="MDN3712915.1"/>
    <property type="molecule type" value="Genomic_DNA"/>
</dbReference>
<evidence type="ECO:0000313" key="2">
    <source>
        <dbReference type="EMBL" id="MDN3712915.1"/>
    </source>
</evidence>
<name>A0ABT8DBU9_9RHOB</name>
<feature type="domain" description="CD-NTase associated protein 4-like DNA endonuclease" evidence="1">
    <location>
        <begin position="16"/>
        <end position="216"/>
    </location>
</feature>
<evidence type="ECO:0000313" key="3">
    <source>
        <dbReference type="Proteomes" id="UP001243846"/>
    </source>
</evidence>
<organism evidence="2 3">
    <name type="scientific">Paracoccus cavernae</name>
    <dbReference type="NCBI Taxonomy" id="1571207"/>
    <lineage>
        <taxon>Bacteria</taxon>
        <taxon>Pseudomonadati</taxon>
        <taxon>Pseudomonadota</taxon>
        <taxon>Alphaproteobacteria</taxon>
        <taxon>Rhodobacterales</taxon>
        <taxon>Paracoccaceae</taxon>
        <taxon>Paracoccus</taxon>
    </lineage>
</organism>
<evidence type="ECO:0000259" key="1">
    <source>
        <dbReference type="Pfam" id="PF14130"/>
    </source>
</evidence>
<gene>
    <name evidence="2" type="ORF">QWZ10_16300</name>
</gene>
<dbReference type="InterPro" id="IPR025382">
    <property type="entry name" value="Cap4-like_endonuclease_dom"/>
</dbReference>
<accession>A0ABT8DBU9</accession>
<protein>
    <submittedName>
        <fullName evidence="2">DsDNA nuclease domain-containing protein</fullName>
    </submittedName>
</protein>
<sequence>MVGVKEFLTCVPEREKGGQTALDRFDYQTAWGVSRLLDLHEKGSNYAVAFEFHDDIVALDDADEPSSAIFYQVKTRETGNWSFAKITHRPSSKGIKKSSFAGKMFDNCVRFGATVERLVFVSNQPLPEVIVAHGEEKFSSAEKAKLEKFVKAISEEVDGYDDGVHNVLFFFVFSDLNLTNYQNTVIGRIAEFLESELGSDIPPKTFALALNDFCRTRSKALADLGNFEALKASKFVTRANMMKWLTQAQDHHSHRPDWKTASDDLTVPFKEKVGIQASWREYEMLVRSRTNAATVAFTQELHDVVYAGVDQADDKMHLLDIVFIEAKNLVAEWHPGASDFLVKAAILYELQR</sequence>